<keyword evidence="16" id="KW-1185">Reference proteome</keyword>
<keyword evidence="6" id="KW-0999">Mitochondrion inner membrane</keyword>
<evidence type="ECO:0000256" key="3">
    <source>
        <dbReference type="ARBA" id="ARBA00022448"/>
    </source>
</evidence>
<evidence type="ECO:0000256" key="13">
    <source>
        <dbReference type="ARBA" id="ARBA00073749"/>
    </source>
</evidence>
<dbReference type="Gene3D" id="1.10.246.110">
    <property type="entry name" value="Mitochondrial ATP synthase-coupling factor 6"/>
    <property type="match status" value="1"/>
</dbReference>
<evidence type="ECO:0000256" key="4">
    <source>
        <dbReference type="ARBA" id="ARBA00022547"/>
    </source>
</evidence>
<evidence type="ECO:0000256" key="11">
    <source>
        <dbReference type="ARBA" id="ARBA00059339"/>
    </source>
</evidence>
<keyword evidence="5" id="KW-0375">Hydrogen ion transport</keyword>
<feature type="compositionally biased region" description="Basic and acidic residues" evidence="14">
    <location>
        <begin position="97"/>
        <end position="116"/>
    </location>
</feature>
<dbReference type="AlphaFoldDB" id="A0AAX7T0J5"/>
<evidence type="ECO:0000256" key="6">
    <source>
        <dbReference type="ARBA" id="ARBA00022792"/>
    </source>
</evidence>
<evidence type="ECO:0000313" key="15">
    <source>
        <dbReference type="Ensembl" id="ENSACLP00000050283.1"/>
    </source>
</evidence>
<keyword evidence="8" id="KW-0496">Mitochondrion</keyword>
<feature type="compositionally biased region" description="Basic and acidic residues" evidence="14">
    <location>
        <begin position="58"/>
        <end position="72"/>
    </location>
</feature>
<evidence type="ECO:0000256" key="8">
    <source>
        <dbReference type="ARBA" id="ARBA00023128"/>
    </source>
</evidence>
<evidence type="ECO:0000256" key="1">
    <source>
        <dbReference type="ARBA" id="ARBA00004273"/>
    </source>
</evidence>
<keyword evidence="4" id="KW-0138">CF(0)</keyword>
<comment type="subunit">
    <text evidence="12">Component of the ATP synthase complex composed at least of ATP5F1A/subunit alpha, ATP5F1B/subunit beta, ATP5MC1/subunit c (homooctomer), MT-ATP6/subunit a, MT-ATP8/subunit 8, ATP5ME/subunit e, ATP5MF/subunit f, ATP5MG/subunit g, ATP5MK/subunit k, ATP5MJ/subunit j, ATP5F1C/subunit gamma, ATP5F1D/subunit delta, ATP5F1E/subunit epsilon, ATP5PF/subunit F6, ATP5PB/subunit b, ATP5PD/subunit d, ATP5PO/subunit OSCP. ATP synthase complex consists of a soluble F(1) head domain (subunits alpha(3) and beta(3)) - the catalytic core - and a membrane F(0) domain - the membrane proton channel (subunits c, a, 8, e, f, g, k and j). These two domains are linked by a central stalk (subunits gamma, delta, and epsilon) rotating inside the F1 region and a stationary peripheral stalk (subunits F6, b, d, and OSCP).</text>
</comment>
<evidence type="ECO:0000256" key="12">
    <source>
        <dbReference type="ARBA" id="ARBA00064647"/>
    </source>
</evidence>
<organism evidence="15 16">
    <name type="scientific">Astatotilapia calliptera</name>
    <name type="common">Eastern happy</name>
    <name type="synonym">Chromis callipterus</name>
    <dbReference type="NCBI Taxonomy" id="8154"/>
    <lineage>
        <taxon>Eukaryota</taxon>
        <taxon>Metazoa</taxon>
        <taxon>Chordata</taxon>
        <taxon>Craniata</taxon>
        <taxon>Vertebrata</taxon>
        <taxon>Euteleostomi</taxon>
        <taxon>Actinopterygii</taxon>
        <taxon>Neopterygii</taxon>
        <taxon>Teleostei</taxon>
        <taxon>Neoteleostei</taxon>
        <taxon>Acanthomorphata</taxon>
        <taxon>Ovalentaria</taxon>
        <taxon>Cichlomorphae</taxon>
        <taxon>Cichliformes</taxon>
        <taxon>Cichlidae</taxon>
        <taxon>African cichlids</taxon>
        <taxon>Pseudocrenilabrinae</taxon>
        <taxon>Haplochromini</taxon>
        <taxon>Astatotilapia</taxon>
    </lineage>
</organism>
<evidence type="ECO:0000256" key="5">
    <source>
        <dbReference type="ARBA" id="ARBA00022781"/>
    </source>
</evidence>
<evidence type="ECO:0000256" key="14">
    <source>
        <dbReference type="SAM" id="MobiDB-lite"/>
    </source>
</evidence>
<feature type="region of interest" description="Disordered" evidence="14">
    <location>
        <begin position="31"/>
        <end position="118"/>
    </location>
</feature>
<dbReference type="GO" id="GO:0015986">
    <property type="term" value="P:proton motive force-driven ATP synthesis"/>
    <property type="evidence" value="ECO:0007669"/>
    <property type="project" value="InterPro"/>
</dbReference>
<reference evidence="16" key="2">
    <citation type="submission" date="2023-03" db="EMBL/GenBank/DDBJ databases">
        <authorList>
            <consortium name="Wellcome Sanger Institute Data Sharing"/>
        </authorList>
    </citation>
    <scope>NUCLEOTIDE SEQUENCE [LARGE SCALE GENOMIC DNA]</scope>
</reference>
<comment type="similarity">
    <text evidence="2">Belongs to the eukaryotic ATPase subunit F6 family.</text>
</comment>
<evidence type="ECO:0000256" key="9">
    <source>
        <dbReference type="ARBA" id="ARBA00023136"/>
    </source>
</evidence>
<dbReference type="GeneTree" id="ENSGT00940000176046"/>
<accession>A0AAX7T0J5</accession>
<dbReference type="InterPro" id="IPR008387">
    <property type="entry name" value="ATP_synth_f6_mt"/>
</dbReference>
<dbReference type="PANTHER" id="PTHR12441:SF10">
    <property type="entry name" value="ATP SYNTHASE-COUPLING FACTOR 6, MITOCHONDRIAL"/>
    <property type="match status" value="1"/>
</dbReference>
<reference evidence="15 16" key="1">
    <citation type="submission" date="2018-05" db="EMBL/GenBank/DDBJ databases">
        <authorList>
            <person name="Datahose"/>
        </authorList>
    </citation>
    <scope>NUCLEOTIDE SEQUENCE</scope>
</reference>
<dbReference type="FunFam" id="1.10.246.110:FF:000001">
    <property type="entry name" value="ATP synthase-coupling factor 6, mitochondrial"/>
    <property type="match status" value="1"/>
</dbReference>
<reference evidence="15" key="4">
    <citation type="submission" date="2025-09" db="UniProtKB">
        <authorList>
            <consortium name="Ensembl"/>
        </authorList>
    </citation>
    <scope>IDENTIFICATION</scope>
</reference>
<dbReference type="GO" id="GO:0045259">
    <property type="term" value="C:proton-transporting ATP synthase complex"/>
    <property type="evidence" value="ECO:0007669"/>
    <property type="project" value="UniProtKB-KW"/>
</dbReference>
<dbReference type="Ensembl" id="ENSACLT00000062935.1">
    <property type="protein sequence ID" value="ENSACLP00000050283.1"/>
    <property type="gene ID" value="ENSACLG00000000793.2"/>
</dbReference>
<sequence>MAAALFRAATGLSVRRIHGEFCRVMWTPQAARFSSKPSDRDPPRRTHIKKAKAQPAEEADKGLDKFFSERRPATAPPAVGEELSKAAAMINTSSAQDPHEAANRDSLEKEEEKASKAEAMIPESTLAEVKADVGSLEADALQETCDSLQKGAEELAKELEVKMPIEDVSVSEGATEVDNLTLDSIPEAADTLEAETSAVPEAVIGSEQGPIQSSDTDQELRLNDGVINQNKVKGAAEPEGNVLEAMSLESVTLAEVEVSLGTLESESLSETSTYLEKEAAVLAVEKKMEVEEETTTKEMTEATHADPLSLPEVVSLPEDVQTDALMEKLLFTVPASVEGARESPIIEEAVTAGSPDVVTASVDNVAAESDHPPAPPLPLKEELLVQEEEGATGDKEDTGTHTDLDPVQRLFLEKIREYTNMHRSNAGFLEAEPDYQKNLSEETAKLQRVYGGGDLSSFPQFTFNGESDDEGSDGECSVTWHCGVYEKSTWTVYKV</sequence>
<dbReference type="Proteomes" id="UP000265100">
    <property type="component" value="Chromosome 13"/>
</dbReference>
<dbReference type="InterPro" id="IPR036204">
    <property type="entry name" value="ATP_synth_f6_sf_mt"/>
</dbReference>
<keyword evidence="3" id="KW-0813">Transport</keyword>
<evidence type="ECO:0000313" key="16">
    <source>
        <dbReference type="Proteomes" id="UP000265100"/>
    </source>
</evidence>
<evidence type="ECO:0000256" key="7">
    <source>
        <dbReference type="ARBA" id="ARBA00023065"/>
    </source>
</evidence>
<proteinExistence type="inferred from homology"/>
<reference evidence="15" key="3">
    <citation type="submission" date="2025-08" db="UniProtKB">
        <authorList>
            <consortium name="Ensembl"/>
        </authorList>
    </citation>
    <scope>IDENTIFICATION</scope>
</reference>
<comment type="subcellular location">
    <subcellularLocation>
        <location evidence="1">Mitochondrion inner membrane</location>
    </subcellularLocation>
</comment>
<comment type="function">
    <text evidence="11">Subunit F6, of the mitochondrial membrane ATP synthase complex (F(1)F(0) ATP synthase or Complex V) that produces ATP from ADP in the presence of a proton gradient across the membrane which is generated by electron transport complexes of the respiratory chain. ATP synthase complex consist of a soluble F(1) head domain - the catalytic core - and a membrane F(1) domain - the membrane proton channel. These two domains are linked by a central stalk rotating inside the F(1) region and a stationary peripheral stalk. During catalysis, ATP synthesis in the catalytic domain of F(1) is coupled via a rotary mechanism of the central stalk subunits to proton translocation. In vivo, can only synthesize ATP although its ATP hydrolase activity can be activated artificially in vitro. Part of the complex F(0) domain. Part of the complex F(0) domain and the peripheric stalk, which acts as a stator to hold the catalytic alpha(3)beta(3) subcomplex and subunit a/ATP6 static relative to the rotary elements.</text>
</comment>
<dbReference type="SUPFAM" id="SSF111357">
    <property type="entry name" value="Mitochondrial ATP synthase coupling factor 6"/>
    <property type="match status" value="1"/>
</dbReference>
<dbReference type="PANTHER" id="PTHR12441">
    <property type="entry name" value="ATP SYNTHASE COUPLING FACTOR 6, MITOCHONDRIAL"/>
    <property type="match status" value="1"/>
</dbReference>
<dbReference type="GO" id="GO:0005743">
    <property type="term" value="C:mitochondrial inner membrane"/>
    <property type="evidence" value="ECO:0007669"/>
    <property type="project" value="UniProtKB-SubCell"/>
</dbReference>
<name>A0AAX7T0J5_ASTCA</name>
<evidence type="ECO:0000256" key="2">
    <source>
        <dbReference type="ARBA" id="ARBA00007346"/>
    </source>
</evidence>
<protein>
    <recommendedName>
        <fullName evidence="13">ATP synthase peripheral stalk subunit F6, mitochondrial</fullName>
    </recommendedName>
    <alternativeName>
        <fullName evidence="10">ATP synthase peripheral stalk subunit F6</fullName>
    </alternativeName>
</protein>
<dbReference type="GO" id="GO:0015078">
    <property type="term" value="F:proton transmembrane transporter activity"/>
    <property type="evidence" value="ECO:0007669"/>
    <property type="project" value="InterPro"/>
</dbReference>
<keyword evidence="9" id="KW-0472">Membrane</keyword>
<dbReference type="Pfam" id="PF05511">
    <property type="entry name" value="ATP-synt_F6"/>
    <property type="match status" value="1"/>
</dbReference>
<evidence type="ECO:0000256" key="10">
    <source>
        <dbReference type="ARBA" id="ARBA00029863"/>
    </source>
</evidence>
<keyword evidence="7" id="KW-0406">Ion transport</keyword>